<gene>
    <name evidence="4" type="primary">TSC2</name>
    <name evidence="4" type="ORF">IWW39_000383</name>
</gene>
<keyword evidence="1" id="KW-0343">GTPase activation</keyword>
<evidence type="ECO:0000256" key="1">
    <source>
        <dbReference type="ARBA" id="ARBA00022468"/>
    </source>
</evidence>
<organism evidence="4 5">
    <name type="scientific">Coemansia spiralis</name>
    <dbReference type="NCBI Taxonomy" id="417178"/>
    <lineage>
        <taxon>Eukaryota</taxon>
        <taxon>Fungi</taxon>
        <taxon>Fungi incertae sedis</taxon>
        <taxon>Zoopagomycota</taxon>
        <taxon>Kickxellomycotina</taxon>
        <taxon>Kickxellomycetes</taxon>
        <taxon>Kickxellales</taxon>
        <taxon>Kickxellaceae</taxon>
        <taxon>Coemansia</taxon>
    </lineage>
</organism>
<evidence type="ECO:0000313" key="4">
    <source>
        <dbReference type="EMBL" id="KAJ2690874.1"/>
    </source>
</evidence>
<feature type="compositionally biased region" description="Polar residues" evidence="2">
    <location>
        <begin position="9"/>
        <end position="20"/>
    </location>
</feature>
<dbReference type="InterPro" id="IPR018515">
    <property type="entry name" value="Tuberin-type_domain"/>
</dbReference>
<feature type="compositionally biased region" description="Polar residues" evidence="2">
    <location>
        <begin position="710"/>
        <end position="719"/>
    </location>
</feature>
<proteinExistence type="predicted"/>
<sequence length="1678" mass="184239">MSKGERSAQSKSKGSSGLSNFFRNVMPSAFTYDNSDAASASRGVARTGTTDDAAAYPSANLATAEQQQSSPPPPQPPKAHSHAAALEDGSAAPSDEASADPEPVDALTLFKEHALTADIDPPLDARLIALQALVAGVEGRRAINITGLWRALSDTIDHAFATAGDGEQGEAADRSQREALREAILCTICALASQKPDEACFGEGGSAQTREKMLGVLALAEGLREVSLALQCVVWLSNDAQSLPGDSNDWLEHMAAWITLLARHFYSDDPVGVLSPVTPESSHTSLTAAIGFLSLIISVEYPLLKSDRVSSIALDLFIQITRARPVNVDGSEEVAWVWNEPDHIYGVLFLLKTIIKYGALTQEELSYGVLLLCTAVNIIICKDLCCQITFTLFTSSYMRDTLLSMNSILSSGNTALNSRHIQGVSSTTLYEAAVNGIVYYITQVMDTGPTGFQFSLRTGNCLPVLDKAAQCMHPGVLRLTLPYLCKVVNDDRAESMLPEDWNAVLSILMTTADCQLVGFCDGDVSEGAPKLAHLYDLALQSVVGFFSRGDSPAPAELVKLLFKLRDILPDKVAQSMLRFIEVSGSLRPGGVSWTTQLEELMHLYYFDRSRSIELRRHMARLCASIYSEAAEMSMADFGTMPIVVSALEQLHLETDDVVVTSVLEILSMLLKRANDSTMFRDTLEYAAMAAAEPEYYHEIKLSPLSKAQLRSTGDISPTHSRPYWQDFPPLPPAELTEKSSPRKDEREFASHFRITRTVRCLLKVLEWRLTTTDSSSAERYAQHGADSVELASLLLAFLESWNAFPSVQRDILSLFLRLHADSDLKIYVMDPGQDTVMDQRVSLHESARLRLAPPKGDDSRSTDAASDKSPSNTLAKEALFPIKRYVNALKVLFVTNADIETYYVLCRGLSIQLGNPYLFAVCGLEIRALLLFLVGDLKSDTVKYGQTSGARPSAADKDTLSACTYGLLLCTMHYKSLMTRHHQDQLIDAFNDGLTVTWGAQATPKICLHALTVGMLELPSATGRRLPHILQQLAKIYSKDELSLHLVEFVSALSRETSIHVFIRPQDYRMIFAVAANYIRLHNEQRRRKAAIAPNAASDVPRPDTSDPPTNELVKELARNHYVLILAYQVIDFYYLSLSPKVRAEIVNSVIAGLLMSNYDRGCLDELNEVCLDMIVLNLNQPIGKENADDQADKHVPMDLGPVVERSWLHHNGIVTIRAQTGGPMAQITVRSPSWTTSRGVNLPAELAKKHAERAESFVGSPPVSPVAESPTSSLGPSSRSLTRGRSMGHGRRAIMSTAQGPSGAYPEPDMLPLDSIAKLLRAELAPQHGLASGKQLPLRFGQAPCLAQEVVTAYQGLQHIDPPTLLPVRSEVIARAIRNFDTTSPTDAYKICVIYVGPGQTTEREILLNQQGSPAYWDFLRGLGKIERLSGMKGFSAGLDTSGQDSDGRYTIRWKNLISQLTFHVGTLIPAQEGKQEQFIRKKAYMANDYVQIVFNESGRDYEFDTIPSQCNYVQIIVTPVDGRISSTEEHAQGVPYEYVSDDAGFVQLYKVQTQVNPDVPFAGPAMEPKILTLKALPAFVRSIGIHAAILSQVYTCYNIADPTVGQFVSPWRSRLWSIKRIRLSAQREASVRSLTAAAPYDASVFGDIPEDPAQLTTASQALGFLLRDLDLFYSQR</sequence>
<feature type="region of interest" description="Disordered" evidence="2">
    <location>
        <begin position="33"/>
        <end position="101"/>
    </location>
</feature>
<dbReference type="GO" id="GO:0005096">
    <property type="term" value="F:GTPase activator activity"/>
    <property type="evidence" value="ECO:0007669"/>
    <property type="project" value="UniProtKB-KW"/>
</dbReference>
<evidence type="ECO:0000256" key="2">
    <source>
        <dbReference type="SAM" id="MobiDB-lite"/>
    </source>
</evidence>
<dbReference type="GO" id="GO:0051056">
    <property type="term" value="P:regulation of small GTPase mediated signal transduction"/>
    <property type="evidence" value="ECO:0007669"/>
    <property type="project" value="InterPro"/>
</dbReference>
<name>A0A9W8GS27_9FUNG</name>
<evidence type="ECO:0000259" key="3">
    <source>
        <dbReference type="PROSITE" id="PS50085"/>
    </source>
</evidence>
<dbReference type="Pfam" id="PF03542">
    <property type="entry name" value="Tuberin"/>
    <property type="match status" value="1"/>
</dbReference>
<feature type="domain" description="Rap-GAP" evidence="3">
    <location>
        <begin position="1378"/>
        <end position="1623"/>
    </location>
</feature>
<dbReference type="InterPro" id="IPR027107">
    <property type="entry name" value="Tuberin/Ral-act_asu"/>
</dbReference>
<dbReference type="Pfam" id="PF02145">
    <property type="entry name" value="Rap_GAP"/>
    <property type="match status" value="1"/>
</dbReference>
<dbReference type="GO" id="GO:0005737">
    <property type="term" value="C:cytoplasm"/>
    <property type="evidence" value="ECO:0007669"/>
    <property type="project" value="TreeGrafter"/>
</dbReference>
<feature type="compositionally biased region" description="Low complexity" evidence="2">
    <location>
        <begin position="1270"/>
        <end position="1286"/>
    </location>
</feature>
<dbReference type="PROSITE" id="PS50085">
    <property type="entry name" value="RAPGAP"/>
    <property type="match status" value="1"/>
</dbReference>
<dbReference type="PANTHER" id="PTHR10063:SF0">
    <property type="entry name" value="TUBERIN"/>
    <property type="match status" value="1"/>
</dbReference>
<dbReference type="GO" id="GO:0005634">
    <property type="term" value="C:nucleus"/>
    <property type="evidence" value="ECO:0007669"/>
    <property type="project" value="InterPro"/>
</dbReference>
<feature type="compositionally biased region" description="Low complexity" evidence="2">
    <location>
        <begin position="87"/>
        <end position="96"/>
    </location>
</feature>
<dbReference type="Gene3D" id="3.40.50.11210">
    <property type="entry name" value="Rap/Ran-GAP"/>
    <property type="match status" value="1"/>
</dbReference>
<feature type="region of interest" description="Disordered" evidence="2">
    <location>
        <begin position="1253"/>
        <end position="1307"/>
    </location>
</feature>
<dbReference type="EMBL" id="JANBTX010000006">
    <property type="protein sequence ID" value="KAJ2690874.1"/>
    <property type="molecule type" value="Genomic_DNA"/>
</dbReference>
<evidence type="ECO:0000313" key="5">
    <source>
        <dbReference type="Proteomes" id="UP001151516"/>
    </source>
</evidence>
<comment type="caution">
    <text evidence="4">The sequence shown here is derived from an EMBL/GenBank/DDBJ whole genome shotgun (WGS) entry which is preliminary data.</text>
</comment>
<feature type="region of interest" description="Disordered" evidence="2">
    <location>
        <begin position="710"/>
        <end position="729"/>
    </location>
</feature>
<protein>
    <submittedName>
        <fullName evidence="4">Tuberous sclerosis 2-like protein</fullName>
    </submittedName>
</protein>
<feature type="region of interest" description="Disordered" evidence="2">
    <location>
        <begin position="851"/>
        <end position="870"/>
    </location>
</feature>
<dbReference type="Pfam" id="PF11864">
    <property type="entry name" value="DUF3384"/>
    <property type="match status" value="1"/>
</dbReference>
<dbReference type="SUPFAM" id="SSF111347">
    <property type="entry name" value="Rap/Ran-GAP"/>
    <property type="match status" value="1"/>
</dbReference>
<dbReference type="InterPro" id="IPR024584">
    <property type="entry name" value="Tuberin_N"/>
</dbReference>
<dbReference type="PANTHER" id="PTHR10063">
    <property type="entry name" value="TUBERIN"/>
    <property type="match status" value="1"/>
</dbReference>
<dbReference type="Proteomes" id="UP001151516">
    <property type="component" value="Unassembled WGS sequence"/>
</dbReference>
<dbReference type="InterPro" id="IPR000331">
    <property type="entry name" value="Rap/Ran_GAP_dom"/>
</dbReference>
<accession>A0A9W8GS27</accession>
<reference evidence="4" key="1">
    <citation type="submission" date="2022-07" db="EMBL/GenBank/DDBJ databases">
        <title>Phylogenomic reconstructions and comparative analyses of Kickxellomycotina fungi.</title>
        <authorList>
            <person name="Reynolds N.K."/>
            <person name="Stajich J.E."/>
            <person name="Barry K."/>
            <person name="Grigoriev I.V."/>
            <person name="Crous P."/>
            <person name="Smith M.E."/>
        </authorList>
    </citation>
    <scope>NUCLEOTIDE SEQUENCE</scope>
    <source>
        <strain evidence="4">CBS 109367</strain>
    </source>
</reference>
<feature type="region of interest" description="Disordered" evidence="2">
    <location>
        <begin position="1"/>
        <end position="20"/>
    </location>
</feature>
<keyword evidence="5" id="KW-1185">Reference proteome</keyword>
<dbReference type="InterPro" id="IPR035974">
    <property type="entry name" value="Rap/Ran-GAP_sf"/>
</dbReference>
<dbReference type="OrthoDB" id="19311at2759"/>